<dbReference type="InterPro" id="IPR051604">
    <property type="entry name" value="Ergot_Alk_Oxidoreductase"/>
</dbReference>
<evidence type="ECO:0000313" key="2">
    <source>
        <dbReference type="EMBL" id="PZA19467.1"/>
    </source>
</evidence>
<reference evidence="2 3" key="1">
    <citation type="submission" date="2018-06" db="EMBL/GenBank/DDBJ databases">
        <title>Draft genome sequence of Modestobacter versicolor CP153-2.</title>
        <authorList>
            <person name="Gundlapally S.R."/>
        </authorList>
    </citation>
    <scope>NUCLEOTIDE SEQUENCE [LARGE SCALE GENOMIC DNA]</scope>
    <source>
        <strain evidence="2 3">CP153-2</strain>
    </source>
</reference>
<gene>
    <name evidence="2" type="ORF">DMO24_20570</name>
</gene>
<organism evidence="2 3">
    <name type="scientific">Modestobacter versicolor</name>
    <dbReference type="NCBI Taxonomy" id="429133"/>
    <lineage>
        <taxon>Bacteria</taxon>
        <taxon>Bacillati</taxon>
        <taxon>Actinomycetota</taxon>
        <taxon>Actinomycetes</taxon>
        <taxon>Geodermatophilales</taxon>
        <taxon>Geodermatophilaceae</taxon>
        <taxon>Modestobacter</taxon>
    </lineage>
</organism>
<dbReference type="EMBL" id="QKNV01000330">
    <property type="protein sequence ID" value="PZA19467.1"/>
    <property type="molecule type" value="Genomic_DNA"/>
</dbReference>
<proteinExistence type="predicted"/>
<keyword evidence="3" id="KW-1185">Reference proteome</keyword>
<dbReference type="SUPFAM" id="SSF51735">
    <property type="entry name" value="NAD(P)-binding Rossmann-fold domains"/>
    <property type="match status" value="1"/>
</dbReference>
<dbReference type="OrthoDB" id="3250520at2"/>
<protein>
    <submittedName>
        <fullName evidence="2">NmrA family transcriptional regulator</fullName>
    </submittedName>
</protein>
<dbReference type="InterPro" id="IPR008030">
    <property type="entry name" value="NmrA-like"/>
</dbReference>
<dbReference type="PANTHER" id="PTHR43162:SF1">
    <property type="entry name" value="PRESTALK A DIFFERENTIATION PROTEIN A"/>
    <property type="match status" value="1"/>
</dbReference>
<evidence type="ECO:0000313" key="3">
    <source>
        <dbReference type="Proteomes" id="UP000247602"/>
    </source>
</evidence>
<name>A0A323V3R1_9ACTN</name>
<evidence type="ECO:0000259" key="1">
    <source>
        <dbReference type="Pfam" id="PF05368"/>
    </source>
</evidence>
<dbReference type="InterPro" id="IPR036291">
    <property type="entry name" value="NAD(P)-bd_dom_sf"/>
</dbReference>
<dbReference type="Proteomes" id="UP000247602">
    <property type="component" value="Unassembled WGS sequence"/>
</dbReference>
<dbReference type="Gene3D" id="3.40.50.720">
    <property type="entry name" value="NAD(P)-binding Rossmann-like Domain"/>
    <property type="match status" value="1"/>
</dbReference>
<dbReference type="Gene3D" id="3.90.25.10">
    <property type="entry name" value="UDP-galactose 4-epimerase, domain 1"/>
    <property type="match status" value="1"/>
</dbReference>
<feature type="domain" description="NmrA-like" evidence="1">
    <location>
        <begin position="25"/>
        <end position="260"/>
    </location>
</feature>
<accession>A0A323V3R1</accession>
<comment type="caution">
    <text evidence="2">The sequence shown here is derived from an EMBL/GenBank/DDBJ whole genome shotgun (WGS) entry which is preliminary data.</text>
</comment>
<dbReference type="Pfam" id="PF05368">
    <property type="entry name" value="NmrA"/>
    <property type="match status" value="1"/>
</dbReference>
<dbReference type="AlphaFoldDB" id="A0A323V3R1"/>
<dbReference type="PANTHER" id="PTHR43162">
    <property type="match status" value="1"/>
</dbReference>
<sequence>MRSGVSAMARLTRGRWTGGMTRIQLVTGGTGTTGSRIVQRLQARGEQVRVASRSSECVLDWADPATWDPALRGVTGVYLAYAPDLAVPGADATVAAFTRRAAAAGVQRVVLLSGRGEPGAQRAEQAVQQVARGTGLACTVLRCSWFAQNFSEGQFAEAVAAGELALPVGDVVEPFLDADDIADAAVLALLDDGHAGRTYELTGPRALSFADVVREISAARGRPVVFRSVPLAAFRAELAGHGVPDDVLDLLAHLFTEVLDGRNSRPTDGVQQVLGRPAGELADHVRRAATAGCWT</sequence>